<dbReference type="Pfam" id="PF00732">
    <property type="entry name" value="GMC_oxred_N"/>
    <property type="match status" value="1"/>
</dbReference>
<evidence type="ECO:0000259" key="5">
    <source>
        <dbReference type="Pfam" id="PF00732"/>
    </source>
</evidence>
<dbReference type="InterPro" id="IPR000172">
    <property type="entry name" value="GMC_OxRdtase_N"/>
</dbReference>
<reference evidence="7 8" key="1">
    <citation type="submission" date="2014-07" db="EMBL/GenBank/DDBJ databases">
        <title>Genome Sequence of Rhodococcus opacus Strain R7, a Biodegrader of Mono- and Polycyclic Aromatic Hydrocarbons.</title>
        <authorList>
            <person name="Di Gennaro P."/>
            <person name="Zampolli J."/>
            <person name="Presti I."/>
            <person name="Cappelletti M."/>
            <person name="D'Ursi P."/>
            <person name="Orro A."/>
            <person name="Mezzelani A."/>
            <person name="Milanesi L."/>
        </authorList>
    </citation>
    <scope>NUCLEOTIDE SEQUENCE [LARGE SCALE GENOMIC DNA]</scope>
    <source>
        <strain evidence="7 8">R7</strain>
    </source>
</reference>
<evidence type="ECO:0000313" key="8">
    <source>
        <dbReference type="Proteomes" id="UP000028488"/>
    </source>
</evidence>
<organism evidence="7 8">
    <name type="scientific">Rhodococcus opacus</name>
    <name type="common">Nocardia opaca</name>
    <dbReference type="NCBI Taxonomy" id="37919"/>
    <lineage>
        <taxon>Bacteria</taxon>
        <taxon>Bacillati</taxon>
        <taxon>Actinomycetota</taxon>
        <taxon>Actinomycetes</taxon>
        <taxon>Mycobacteriales</taxon>
        <taxon>Nocardiaceae</taxon>
        <taxon>Rhodococcus</taxon>
    </lineage>
</organism>
<keyword evidence="4" id="KW-0560">Oxidoreductase</keyword>
<dbReference type="InterPro" id="IPR007867">
    <property type="entry name" value="GMC_OxRtase_C"/>
</dbReference>
<dbReference type="InterPro" id="IPR036188">
    <property type="entry name" value="FAD/NAD-bd_sf"/>
</dbReference>
<evidence type="ECO:0000256" key="2">
    <source>
        <dbReference type="ARBA" id="ARBA00022630"/>
    </source>
</evidence>
<evidence type="ECO:0000313" key="7">
    <source>
        <dbReference type="EMBL" id="AII03303.1"/>
    </source>
</evidence>
<dbReference type="eggNOG" id="COG2303">
    <property type="taxonomic scope" value="Bacteria"/>
</dbReference>
<proteinExistence type="inferred from homology"/>
<dbReference type="AlphaFoldDB" id="A0A076EDW7"/>
<evidence type="ECO:0000256" key="4">
    <source>
        <dbReference type="ARBA" id="ARBA00023002"/>
    </source>
</evidence>
<dbReference type="RefSeq" id="WP_128638329.1">
    <property type="nucleotide sequence ID" value="NZ_CP008947.1"/>
</dbReference>
<accession>A0A076EDW7</accession>
<dbReference type="SUPFAM" id="SSF51905">
    <property type="entry name" value="FAD/NAD(P)-binding domain"/>
    <property type="match status" value="1"/>
</dbReference>
<dbReference type="Proteomes" id="UP000028488">
    <property type="component" value="Chromosome"/>
</dbReference>
<dbReference type="PANTHER" id="PTHR46056">
    <property type="entry name" value="LONG-CHAIN-ALCOHOL OXIDASE"/>
    <property type="match status" value="1"/>
</dbReference>
<dbReference type="SUPFAM" id="SSF54373">
    <property type="entry name" value="FAD-linked reductases, C-terminal domain"/>
    <property type="match status" value="1"/>
</dbReference>
<dbReference type="Pfam" id="PF05199">
    <property type="entry name" value="GMC_oxred_C"/>
    <property type="match status" value="1"/>
</dbReference>
<name>A0A076EDW7_RHOOP</name>
<protein>
    <submittedName>
        <fullName evidence="7">Glucose dehydrogenase</fullName>
    </submittedName>
</protein>
<evidence type="ECO:0000256" key="3">
    <source>
        <dbReference type="ARBA" id="ARBA00022827"/>
    </source>
</evidence>
<evidence type="ECO:0000256" key="1">
    <source>
        <dbReference type="ARBA" id="ARBA00010790"/>
    </source>
</evidence>
<comment type="similarity">
    <text evidence="1">Belongs to the GMC oxidoreductase family.</text>
</comment>
<dbReference type="EMBL" id="CP008947">
    <property type="protein sequence ID" value="AII03303.1"/>
    <property type="molecule type" value="Genomic_DNA"/>
</dbReference>
<feature type="domain" description="Glucose-methanol-choline oxidoreductase C-terminal" evidence="6">
    <location>
        <begin position="410"/>
        <end position="528"/>
    </location>
</feature>
<dbReference type="GO" id="GO:0050660">
    <property type="term" value="F:flavin adenine dinucleotide binding"/>
    <property type="evidence" value="ECO:0007669"/>
    <property type="project" value="InterPro"/>
</dbReference>
<keyword evidence="3" id="KW-0274">FAD</keyword>
<evidence type="ECO:0000259" key="6">
    <source>
        <dbReference type="Pfam" id="PF05199"/>
    </source>
</evidence>
<gene>
    <name evidence="7" type="ORF">EP51_01010</name>
</gene>
<dbReference type="GO" id="GO:0016614">
    <property type="term" value="F:oxidoreductase activity, acting on CH-OH group of donors"/>
    <property type="evidence" value="ECO:0007669"/>
    <property type="project" value="InterPro"/>
</dbReference>
<sequence>MTIGDGAPTPSDRADVLIIGAGPSGGVVAEHMARHGFSVVCLEQGRWVNSGEFPAVKPEWELLAQKQWYPEPNVRGTATDYPTNVSESDVSPVMFAGVGGSTLIYSAHWMRLLPSDFRVRTLNGVADDWPITYEDLAPYYDRMDAAVGLAGLEGDPMYPDGMVPPLPPHPIGKIGRIAARGMNKLGWHWWPSPNAIASQKHGEFARCARWGTCETGCPEGAKSSFDLTHWPTAIRHGARLITGARVSTITVDAKGRADGAVYVDAAGREYRQKARLVVVAANGIGTPRLLLLSAHRGAPHGLANSSGLVGKRLMLHPNAEVTGIYDEPLDSWLGPAGQAIHSLEFYETDPSRGFVGGAKWQVMPIGGPLRALSLHDRRPFAEKWGPAVHDRMDETLGRGLQWGINSQDMPEETNHVDLDPTLTDSNGIPAPRIRYRLSENTKRLLQFNLERAVEAHEAAGAVRTVATDLWPEQPGHLLGTATMGTDPATSVVNEWNIAHDVPNLAIVDGSVMPTSGAVNPTATITALALRAAEHLTNNARWQEISE</sequence>
<dbReference type="PANTHER" id="PTHR46056:SF12">
    <property type="entry name" value="LONG-CHAIN-ALCOHOL OXIDASE"/>
    <property type="match status" value="1"/>
</dbReference>
<feature type="domain" description="Glucose-methanol-choline oxidoreductase N-terminal" evidence="5">
    <location>
        <begin position="96"/>
        <end position="317"/>
    </location>
</feature>
<dbReference type="Gene3D" id="3.50.50.60">
    <property type="entry name" value="FAD/NAD(P)-binding domain"/>
    <property type="match status" value="2"/>
</dbReference>
<keyword evidence="2" id="KW-0285">Flavoprotein</keyword>